<evidence type="ECO:0000313" key="5">
    <source>
        <dbReference type="Proteomes" id="UP001242480"/>
    </source>
</evidence>
<evidence type="ECO:0000256" key="1">
    <source>
        <dbReference type="ARBA" id="ARBA00023002"/>
    </source>
</evidence>
<dbReference type="PANTHER" id="PTHR30137">
    <property type="entry name" value="LUCIFERASE-LIKE MONOOXYGENASE"/>
    <property type="match status" value="1"/>
</dbReference>
<protein>
    <submittedName>
        <fullName evidence="4">Alkanesulfonate monooxygenase SsuD/methylene tetrahydromethanopterin reductase-like flavin-dependent oxidoreductase (Luciferase family)</fullName>
    </submittedName>
</protein>
<gene>
    <name evidence="4" type="ORF">QO011_001362</name>
</gene>
<evidence type="ECO:0000256" key="2">
    <source>
        <dbReference type="ARBA" id="ARBA00023033"/>
    </source>
</evidence>
<dbReference type="InterPro" id="IPR036661">
    <property type="entry name" value="Luciferase-like_sf"/>
</dbReference>
<feature type="domain" description="Luciferase-like" evidence="3">
    <location>
        <begin position="1"/>
        <end position="308"/>
    </location>
</feature>
<dbReference type="SUPFAM" id="SSF51679">
    <property type="entry name" value="Bacterial luciferase-like"/>
    <property type="match status" value="1"/>
</dbReference>
<dbReference type="Pfam" id="PF00296">
    <property type="entry name" value="Bac_luciferase"/>
    <property type="match status" value="1"/>
</dbReference>
<reference evidence="4 5" key="1">
    <citation type="submission" date="2023-07" db="EMBL/GenBank/DDBJ databases">
        <title>Genomic Encyclopedia of Type Strains, Phase IV (KMG-IV): sequencing the most valuable type-strain genomes for metagenomic binning, comparative biology and taxonomic classification.</title>
        <authorList>
            <person name="Goeker M."/>
        </authorList>
    </citation>
    <scope>NUCLEOTIDE SEQUENCE [LARGE SCALE GENOMIC DNA]</scope>
    <source>
        <strain evidence="4 5">DSM 19619</strain>
    </source>
</reference>
<keyword evidence="5" id="KW-1185">Reference proteome</keyword>
<dbReference type="PANTHER" id="PTHR30137:SF8">
    <property type="entry name" value="BLR5498 PROTEIN"/>
    <property type="match status" value="1"/>
</dbReference>
<comment type="caution">
    <text evidence="4">The sequence shown here is derived from an EMBL/GenBank/DDBJ whole genome shotgun (WGS) entry which is preliminary data.</text>
</comment>
<dbReference type="InterPro" id="IPR050766">
    <property type="entry name" value="Bact_Lucif_Oxidored"/>
</dbReference>
<dbReference type="EMBL" id="JAUSVX010000002">
    <property type="protein sequence ID" value="MDQ0468362.1"/>
    <property type="molecule type" value="Genomic_DNA"/>
</dbReference>
<name>A0ABU0J597_9HYPH</name>
<proteinExistence type="predicted"/>
<dbReference type="InterPro" id="IPR011251">
    <property type="entry name" value="Luciferase-like_dom"/>
</dbReference>
<dbReference type="RefSeq" id="WP_307269487.1">
    <property type="nucleotide sequence ID" value="NZ_JAUSVX010000002.1"/>
</dbReference>
<organism evidence="4 5">
    <name type="scientific">Labrys wisconsinensis</name>
    <dbReference type="NCBI Taxonomy" id="425677"/>
    <lineage>
        <taxon>Bacteria</taxon>
        <taxon>Pseudomonadati</taxon>
        <taxon>Pseudomonadota</taxon>
        <taxon>Alphaproteobacteria</taxon>
        <taxon>Hyphomicrobiales</taxon>
        <taxon>Xanthobacteraceae</taxon>
        <taxon>Labrys</taxon>
    </lineage>
</organism>
<keyword evidence="1" id="KW-0560">Oxidoreductase</keyword>
<evidence type="ECO:0000259" key="3">
    <source>
        <dbReference type="Pfam" id="PF00296"/>
    </source>
</evidence>
<sequence>MRFGLFNLMNQHGLEQREVFEGTIECARLADALGFDIAWFAEHHFSNYSLCPSPLMMAAAVARETRRIRLGPAVIVAPLYNPIRVAEEVALLDQLSRGRAVLGIGSGYQRFEFDAFGADLAERQERMLEIWQIIDQAVHHNRFQHAGRMYQLPDVPQAIRLYHPRRLETFFVSWSAPTIHHAVATDAVPFCTVGWGDTAALTSLHDHVARQYAEAGYDLAGRRFAAQRYVFVSDDKAELMKVAEGIRYAGRCAGHMRVGAQVLDGHVIQDRPVAGEPTLEAILAGLPVGAPETVAERLVHEIRTIGITDLSCFMWPAGLGSRAVLRSMERFGAEVMPLVTKALAADTRQPADAVA</sequence>
<dbReference type="Gene3D" id="3.20.20.30">
    <property type="entry name" value="Luciferase-like domain"/>
    <property type="match status" value="1"/>
</dbReference>
<keyword evidence="2" id="KW-0503">Monooxygenase</keyword>
<accession>A0ABU0J597</accession>
<evidence type="ECO:0000313" key="4">
    <source>
        <dbReference type="EMBL" id="MDQ0468362.1"/>
    </source>
</evidence>
<dbReference type="Proteomes" id="UP001242480">
    <property type="component" value="Unassembled WGS sequence"/>
</dbReference>